<dbReference type="InterPro" id="IPR036188">
    <property type="entry name" value="FAD/NAD-bd_sf"/>
</dbReference>
<dbReference type="PANTHER" id="PTHR42877:SF7">
    <property type="entry name" value="FLAVIN-BINDING MONOOXYGENASE-RELATED"/>
    <property type="match status" value="1"/>
</dbReference>
<dbReference type="Proteomes" id="UP000054270">
    <property type="component" value="Unassembled WGS sequence"/>
</dbReference>
<protein>
    <recommendedName>
        <fullName evidence="4">L-ornithine N(5)-oxygenase</fullName>
    </recommendedName>
</protein>
<evidence type="ECO:0000256" key="1">
    <source>
        <dbReference type="ARBA" id="ARBA00010139"/>
    </source>
</evidence>
<dbReference type="PANTHER" id="PTHR42877">
    <property type="entry name" value="L-ORNITHINE N(5)-MONOOXYGENASE-RELATED"/>
    <property type="match status" value="1"/>
</dbReference>
<name>A0A0D2MX16_HYPSF</name>
<dbReference type="InterPro" id="IPR051209">
    <property type="entry name" value="FAD-bind_Monooxygenase_sf"/>
</dbReference>
<dbReference type="OMA" id="NSECQMR"/>
<evidence type="ECO:0000313" key="2">
    <source>
        <dbReference type="EMBL" id="KJA28573.1"/>
    </source>
</evidence>
<dbReference type="OrthoDB" id="74360at2759"/>
<dbReference type="Gene3D" id="3.50.50.60">
    <property type="entry name" value="FAD/NAD(P)-binding domain"/>
    <property type="match status" value="3"/>
</dbReference>
<dbReference type="EMBL" id="KN817521">
    <property type="protein sequence ID" value="KJA28573.1"/>
    <property type="molecule type" value="Genomic_DNA"/>
</dbReference>
<dbReference type="SUPFAM" id="SSF51905">
    <property type="entry name" value="FAD/NAD(P)-binding domain"/>
    <property type="match status" value="1"/>
</dbReference>
<keyword evidence="3" id="KW-1185">Reference proteome</keyword>
<reference evidence="3" key="1">
    <citation type="submission" date="2014-04" db="EMBL/GenBank/DDBJ databases">
        <title>Evolutionary Origins and Diversification of the Mycorrhizal Mutualists.</title>
        <authorList>
            <consortium name="DOE Joint Genome Institute"/>
            <consortium name="Mycorrhizal Genomics Consortium"/>
            <person name="Kohler A."/>
            <person name="Kuo A."/>
            <person name="Nagy L.G."/>
            <person name="Floudas D."/>
            <person name="Copeland A."/>
            <person name="Barry K.W."/>
            <person name="Cichocki N."/>
            <person name="Veneault-Fourrey C."/>
            <person name="LaButti K."/>
            <person name="Lindquist E.A."/>
            <person name="Lipzen A."/>
            <person name="Lundell T."/>
            <person name="Morin E."/>
            <person name="Murat C."/>
            <person name="Riley R."/>
            <person name="Ohm R."/>
            <person name="Sun H."/>
            <person name="Tunlid A."/>
            <person name="Henrissat B."/>
            <person name="Grigoriev I.V."/>
            <person name="Hibbett D.S."/>
            <person name="Martin F."/>
        </authorList>
    </citation>
    <scope>NUCLEOTIDE SEQUENCE [LARGE SCALE GENOMIC DNA]</scope>
    <source>
        <strain evidence="3">FD-334 SS-4</strain>
    </source>
</reference>
<evidence type="ECO:0008006" key="4">
    <source>
        <dbReference type="Google" id="ProtNLM"/>
    </source>
</evidence>
<evidence type="ECO:0000313" key="3">
    <source>
        <dbReference type="Proteomes" id="UP000054270"/>
    </source>
</evidence>
<dbReference type="STRING" id="945553.A0A0D2MX16"/>
<proteinExistence type="inferred from homology"/>
<dbReference type="AlphaFoldDB" id="A0A0D2MX16"/>
<sequence>MDLKIYESNAGIGGTWYVNKYPGLMCDIPSHSYQVTFENKTDWSGFYASGEEILQNLVNVVDKYKLQPFIKLQHRLTCARWDESIGKWHLTIRKSRTSGPAMGSKGALKIPTYDDWEEIHDVVDILFLGVGSLSRWTWPNIMGLETFSGEVIHSAQWDTTEHEKNWKDKNVAVIGVGSSAIQIVTALQPKVKHLSNYVRGQTWISSLFVQEQMLKLGGSASADMDRNYKFTEKTIESFKDPVFYQKVRTDIEIDLNLAHPATLVGNPAAGFARDEFKQSMLERLTKKPWIAEHLVPEFGVACRRLTPGPGYLEALCEDNVSFIPALIQRVTPTGIETVDGKSQDLDVIVCATGFDTSYRYDFDIIGKKGETLQEHHTPHPRTYMSVAVDGFPNMFQALGPNGGVGAGNLLLIMERQVDYAVSATLKIQRERIKSMDAKPEAVDDFESWIESYFPKTVFGTTCRSWYKGGKEEGRVVAIWPGSPMHAARALAHPRWEDFNYEFVDGAVNRFYWFGDGNSVADVNEHADKAWYLRPENIDYPPVPTEDKSKL</sequence>
<organism evidence="2 3">
    <name type="scientific">Hypholoma sublateritium (strain FD-334 SS-4)</name>
    <dbReference type="NCBI Taxonomy" id="945553"/>
    <lineage>
        <taxon>Eukaryota</taxon>
        <taxon>Fungi</taxon>
        <taxon>Dikarya</taxon>
        <taxon>Basidiomycota</taxon>
        <taxon>Agaricomycotina</taxon>
        <taxon>Agaricomycetes</taxon>
        <taxon>Agaricomycetidae</taxon>
        <taxon>Agaricales</taxon>
        <taxon>Agaricineae</taxon>
        <taxon>Strophariaceae</taxon>
        <taxon>Hypholoma</taxon>
    </lineage>
</organism>
<accession>A0A0D2MX16</accession>
<gene>
    <name evidence="2" type="ORF">HYPSUDRAFT_34011</name>
</gene>
<comment type="similarity">
    <text evidence="1">Belongs to the FAD-binding monooxygenase family.</text>
</comment>